<dbReference type="PROSITE" id="PS50234">
    <property type="entry name" value="VWFA"/>
    <property type="match status" value="1"/>
</dbReference>
<dbReference type="SMART" id="SM00327">
    <property type="entry name" value="VWA"/>
    <property type="match status" value="1"/>
</dbReference>
<evidence type="ECO:0000256" key="1">
    <source>
        <dbReference type="ARBA" id="ARBA00022512"/>
    </source>
</evidence>
<gene>
    <name evidence="9" type="ORF">JOF39_001315</name>
</gene>
<dbReference type="InterPro" id="IPR019931">
    <property type="entry name" value="LPXTG_anchor"/>
</dbReference>
<comment type="caution">
    <text evidence="9">The sequence shown here is derived from an EMBL/GenBank/DDBJ whole genome shotgun (WGS) entry which is preliminary data.</text>
</comment>
<dbReference type="RefSeq" id="WP_188948488.1">
    <property type="nucleotide sequence ID" value="NZ_BMPH01000007.1"/>
</dbReference>
<keyword evidence="6" id="KW-0472">Membrane</keyword>
<dbReference type="Pfam" id="PF00092">
    <property type="entry name" value="VWA"/>
    <property type="match status" value="1"/>
</dbReference>
<feature type="domain" description="VWFA" evidence="7">
    <location>
        <begin position="158"/>
        <end position="357"/>
    </location>
</feature>
<reference evidence="9 10" key="1">
    <citation type="submission" date="2021-03" db="EMBL/GenBank/DDBJ databases">
        <title>Sequencing the genomes of 1000 actinobacteria strains.</title>
        <authorList>
            <person name="Klenk H.-P."/>
        </authorList>
    </citation>
    <scope>NUCLEOTIDE SEQUENCE [LARGE SCALE GENOMIC DNA]</scope>
    <source>
        <strain evidence="9 10">DSM 20168</strain>
    </source>
</reference>
<feature type="domain" description="Gram-positive cocci surface proteins LPxTG" evidence="8">
    <location>
        <begin position="859"/>
        <end position="896"/>
    </location>
</feature>
<evidence type="ECO:0000313" key="9">
    <source>
        <dbReference type="EMBL" id="MBP2398234.1"/>
    </source>
</evidence>
<sequence>MIGNPSGDRAAQNSRILGQMRAMGWQRTSNPRRAIIALAALFSTTVLVLTLLVGFGPIAAAAQTPENSQADGTPTVREETSDTSAESTLEASDAPVATLSEPDNESDSNPIAQNYPRPDDNLTEESIAVEDRPAPVSKASAMASRLANPQLPAQCGLSVAIVLDLSNSLTNGDVASSKTAAQGVVNALTGTPSAVGVYTFASLAPDGTNTALSKTSVSTSRGATIVKNSIAGIKRVPENHGGTNWDAALRQVPSGQYDVVLFVTDGNPTAYGTPNPNRLDATPTGNVDMGSAFQAIDLSTAVTAADKLKASGSFVMGLGVGAGVNVSNIKDISGSAEGTDYFRIANYAELTQKLSEIALKNCQGTVSIVKQVRDLSGKLAPTAGWTFDGRSVDKVEPLSAVTAKNGAVNFKVTDLKNDRRTIQFAERQQLGYALEQQSGSNAVCIDNVTGKQVSVSNVGATGFAVDVDRENALSCQVLNRMIPAEPIVGKSSNPSSGTEVQPGDEIEYKLTFTAKGTFPVDIDYVDHLAGVLDDADLIAGSIKADSGLVAVLNANKINVTGTVSPDKPLILTYKVKVKTENFGDGIAANFIVPSGETPPETCEPDDPSCTEHPIPGDLSISKTSDPESGTLVAPGQTVNYTLKFANSGAAEVEVDHRDFLRDVLDDAEYVDGSLRATNGLDASLRGDQIVITGKVGAESEATVTYSVKIKTAELGNAVVKNFLVPDGEDPVCDPEVTNCTEHPVLGTAIWTKSDVNGAALSGSEWELTGPGTNGTKVAIEDCVASAASKCSGADKDPKAGGFQLTDLAWGTYTLIETKAPAGFVLDESKHAFTVGGESPAQIVRDLGKITNEQREGLELPLTGGTGTQTFLFSGGAVLLAALGVVAWRRKTAAPKN</sequence>
<dbReference type="CDD" id="cd00198">
    <property type="entry name" value="vWFA"/>
    <property type="match status" value="1"/>
</dbReference>
<keyword evidence="10" id="KW-1185">Reference proteome</keyword>
<evidence type="ECO:0000256" key="6">
    <source>
        <dbReference type="SAM" id="Phobius"/>
    </source>
</evidence>
<evidence type="ECO:0000256" key="4">
    <source>
        <dbReference type="ARBA" id="ARBA00023088"/>
    </source>
</evidence>
<dbReference type="InterPro" id="IPR057687">
    <property type="entry name" value="DUF7927"/>
</dbReference>
<organism evidence="9 10">
    <name type="scientific">Glutamicibacter protophormiae</name>
    <name type="common">Brevibacterium protophormiae</name>
    <dbReference type="NCBI Taxonomy" id="37930"/>
    <lineage>
        <taxon>Bacteria</taxon>
        <taxon>Bacillati</taxon>
        <taxon>Actinomycetota</taxon>
        <taxon>Actinomycetes</taxon>
        <taxon>Micrococcales</taxon>
        <taxon>Micrococcaceae</taxon>
        <taxon>Glutamicibacter</taxon>
    </lineage>
</organism>
<accession>A0ABS4XP10</accession>
<name>A0ABS4XP10_GLUPR</name>
<dbReference type="Proteomes" id="UP001195422">
    <property type="component" value="Unassembled WGS sequence"/>
</dbReference>
<dbReference type="Pfam" id="PF25549">
    <property type="entry name" value="DUF7927"/>
    <property type="match status" value="2"/>
</dbReference>
<dbReference type="InterPro" id="IPR013783">
    <property type="entry name" value="Ig-like_fold"/>
</dbReference>
<dbReference type="PROSITE" id="PS50847">
    <property type="entry name" value="GRAM_POS_ANCHORING"/>
    <property type="match status" value="1"/>
</dbReference>
<feature type="region of interest" description="Disordered" evidence="5">
    <location>
        <begin position="64"/>
        <end position="121"/>
    </location>
</feature>
<evidence type="ECO:0000256" key="2">
    <source>
        <dbReference type="ARBA" id="ARBA00022525"/>
    </source>
</evidence>
<evidence type="ECO:0000313" key="10">
    <source>
        <dbReference type="Proteomes" id="UP001195422"/>
    </source>
</evidence>
<keyword evidence="4" id="KW-0572">Peptidoglycan-anchor</keyword>
<dbReference type="Gene3D" id="3.40.50.410">
    <property type="entry name" value="von Willebrand factor, type A domain"/>
    <property type="match status" value="1"/>
</dbReference>
<dbReference type="EMBL" id="JAGIOJ010000001">
    <property type="protein sequence ID" value="MBP2398234.1"/>
    <property type="molecule type" value="Genomic_DNA"/>
</dbReference>
<dbReference type="InterPro" id="IPR036465">
    <property type="entry name" value="vWFA_dom_sf"/>
</dbReference>
<keyword evidence="6" id="KW-1133">Transmembrane helix</keyword>
<evidence type="ECO:0000259" key="7">
    <source>
        <dbReference type="PROSITE" id="PS50234"/>
    </source>
</evidence>
<keyword evidence="3" id="KW-0732">Signal</keyword>
<dbReference type="InterPro" id="IPR041033">
    <property type="entry name" value="SpaA_PFL_dom_1"/>
</dbReference>
<keyword evidence="1" id="KW-0134">Cell wall</keyword>
<dbReference type="Pfam" id="PF17802">
    <property type="entry name" value="SpaA"/>
    <property type="match status" value="1"/>
</dbReference>
<evidence type="ECO:0000256" key="3">
    <source>
        <dbReference type="ARBA" id="ARBA00022729"/>
    </source>
</evidence>
<dbReference type="NCBIfam" id="TIGR01167">
    <property type="entry name" value="LPXTG_anchor"/>
    <property type="match status" value="1"/>
</dbReference>
<feature type="transmembrane region" description="Helical" evidence="6">
    <location>
        <begin position="870"/>
        <end position="887"/>
    </location>
</feature>
<dbReference type="InterPro" id="IPR002035">
    <property type="entry name" value="VWF_A"/>
</dbReference>
<evidence type="ECO:0000256" key="5">
    <source>
        <dbReference type="SAM" id="MobiDB-lite"/>
    </source>
</evidence>
<protein>
    <submittedName>
        <fullName evidence="9">LPXTG-motif cell wall-anchored protein</fullName>
    </submittedName>
</protein>
<dbReference type="SUPFAM" id="SSF53300">
    <property type="entry name" value="vWA-like"/>
    <property type="match status" value="1"/>
</dbReference>
<proteinExistence type="predicted"/>
<dbReference type="Gene3D" id="2.60.40.10">
    <property type="entry name" value="Immunoglobulins"/>
    <property type="match status" value="1"/>
</dbReference>
<keyword evidence="6" id="KW-0812">Transmembrane</keyword>
<keyword evidence="2" id="KW-0964">Secreted</keyword>
<evidence type="ECO:0000259" key="8">
    <source>
        <dbReference type="PROSITE" id="PS50847"/>
    </source>
</evidence>